<dbReference type="EMBL" id="CP008947">
    <property type="protein sequence ID" value="AII09231.1"/>
    <property type="molecule type" value="Genomic_DNA"/>
</dbReference>
<evidence type="ECO:0000256" key="1">
    <source>
        <dbReference type="ARBA" id="ARBA00001933"/>
    </source>
</evidence>
<dbReference type="InterPro" id="IPR001926">
    <property type="entry name" value="TrpB-like_PALP"/>
</dbReference>
<dbReference type="GO" id="GO:0006565">
    <property type="term" value="P:L-serine catabolic process"/>
    <property type="evidence" value="ECO:0007669"/>
    <property type="project" value="TreeGrafter"/>
</dbReference>
<dbReference type="InterPro" id="IPR036052">
    <property type="entry name" value="TrpB-like_PALP_sf"/>
</dbReference>
<dbReference type="PANTHER" id="PTHR48078">
    <property type="entry name" value="THREONINE DEHYDRATASE, MITOCHONDRIAL-RELATED"/>
    <property type="match status" value="1"/>
</dbReference>
<dbReference type="GO" id="GO:0004794">
    <property type="term" value="F:threonine deaminase activity"/>
    <property type="evidence" value="ECO:0007669"/>
    <property type="project" value="TreeGrafter"/>
</dbReference>
<dbReference type="AlphaFoldDB" id="A0A076ETQ8"/>
<dbReference type="Proteomes" id="UP000028488">
    <property type="component" value="Chromosome"/>
</dbReference>
<dbReference type="eggNOG" id="COG1171">
    <property type="taxonomic scope" value="Bacteria"/>
</dbReference>
<dbReference type="GO" id="GO:0006567">
    <property type="term" value="P:L-threonine catabolic process"/>
    <property type="evidence" value="ECO:0007669"/>
    <property type="project" value="TreeGrafter"/>
</dbReference>
<dbReference type="SUPFAM" id="SSF53686">
    <property type="entry name" value="Tryptophan synthase beta subunit-like PLP-dependent enzymes"/>
    <property type="match status" value="1"/>
</dbReference>
<proteinExistence type="predicted"/>
<dbReference type="Gene3D" id="3.40.50.1100">
    <property type="match status" value="2"/>
</dbReference>
<dbReference type="InterPro" id="IPR050147">
    <property type="entry name" value="Ser/Thr_Dehydratase"/>
</dbReference>
<dbReference type="RefSeq" id="WP_037233557.1">
    <property type="nucleotide sequence ID" value="NZ_CP008947.1"/>
</dbReference>
<evidence type="ECO:0000313" key="6">
    <source>
        <dbReference type="Proteomes" id="UP000028488"/>
    </source>
</evidence>
<dbReference type="PANTHER" id="PTHR48078:SF6">
    <property type="entry name" value="L-THREONINE DEHYDRATASE CATABOLIC TDCB"/>
    <property type="match status" value="1"/>
</dbReference>
<feature type="domain" description="Tryptophan synthase beta chain-like PALP" evidence="4">
    <location>
        <begin position="17"/>
        <end position="306"/>
    </location>
</feature>
<dbReference type="Pfam" id="PF00291">
    <property type="entry name" value="PALP"/>
    <property type="match status" value="1"/>
</dbReference>
<evidence type="ECO:0000256" key="2">
    <source>
        <dbReference type="ARBA" id="ARBA00022898"/>
    </source>
</evidence>
<evidence type="ECO:0000256" key="3">
    <source>
        <dbReference type="ARBA" id="ARBA00023239"/>
    </source>
</evidence>
<keyword evidence="2" id="KW-0663">Pyridoxal phosphate</keyword>
<accession>A0A076ETQ8</accession>
<evidence type="ECO:0000259" key="4">
    <source>
        <dbReference type="Pfam" id="PF00291"/>
    </source>
</evidence>
<keyword evidence="3" id="KW-0456">Lyase</keyword>
<evidence type="ECO:0000313" key="5">
    <source>
        <dbReference type="EMBL" id="AII09231.1"/>
    </source>
</evidence>
<dbReference type="GO" id="GO:0009097">
    <property type="term" value="P:isoleucine biosynthetic process"/>
    <property type="evidence" value="ECO:0007669"/>
    <property type="project" value="TreeGrafter"/>
</dbReference>
<gene>
    <name evidence="5" type="ORF">EP51_33190</name>
</gene>
<name>A0A076ETQ8_RHOOP</name>
<protein>
    <submittedName>
        <fullName evidence="5">Pyridoxal-5'-phosphate-dependent protein subunit beta</fullName>
    </submittedName>
</protein>
<comment type="cofactor">
    <cofactor evidence="1">
        <name>pyridoxal 5'-phosphate</name>
        <dbReference type="ChEBI" id="CHEBI:597326"/>
    </cofactor>
</comment>
<dbReference type="NCBIfam" id="NF006094">
    <property type="entry name" value="PRK08246.1"/>
    <property type="match status" value="1"/>
</dbReference>
<organism evidence="5 6">
    <name type="scientific">Rhodococcus opacus</name>
    <name type="common">Nocardia opaca</name>
    <dbReference type="NCBI Taxonomy" id="37919"/>
    <lineage>
        <taxon>Bacteria</taxon>
        <taxon>Bacillati</taxon>
        <taxon>Actinomycetota</taxon>
        <taxon>Actinomycetes</taxon>
        <taxon>Mycobacteriales</taxon>
        <taxon>Nocardiaceae</taxon>
        <taxon>Rhodococcus</taxon>
    </lineage>
</organism>
<sequence>MAHSVDHASVDRARERITGLIRRTPTFRATVPTVRGAVPVIFKLEFLQYGGSFKVRGSLNALLHAEEEGRLDDAGVVIASGGNAAIGAAWASRLRGVKCTVVVPVTAPDVKVDTLIALGADVRKVGARYAEAAEYAQELAASSNALALHAYDLPDIVAGAGTIALEVQDDVAEPLSYVIAVGGGGLLSGVVVGSRDDDSIYGVEPSGAATLHSAVAARQPVDIDIDSIAGDSLGATKIGSIAWDTIRSRPVSSLIVDDDALIDARTLLWEEFRIVVEHGTAAALAAIVTGQLAPDDDKPLCVVLCGANTSLTSY</sequence>
<reference evidence="5 6" key="1">
    <citation type="submission" date="2014-07" db="EMBL/GenBank/DDBJ databases">
        <title>Genome Sequence of Rhodococcus opacus Strain R7, a Biodegrader of Mono- and Polycyclic Aromatic Hydrocarbons.</title>
        <authorList>
            <person name="Di Gennaro P."/>
            <person name="Zampolli J."/>
            <person name="Presti I."/>
            <person name="Cappelletti M."/>
            <person name="D'Ursi P."/>
            <person name="Orro A."/>
            <person name="Mezzelani A."/>
            <person name="Milanesi L."/>
        </authorList>
    </citation>
    <scope>NUCLEOTIDE SEQUENCE [LARGE SCALE GENOMIC DNA]</scope>
    <source>
        <strain evidence="5 6">R7</strain>
    </source>
</reference>
<dbReference type="GO" id="GO:0003941">
    <property type="term" value="F:L-serine ammonia-lyase activity"/>
    <property type="evidence" value="ECO:0007669"/>
    <property type="project" value="TreeGrafter"/>
</dbReference>